<sequence length="486" mass="51172">MSKRTLRLSAAFGVVLVLAGAACGLALADGSLTVAAPPAPAPSQRLETIEVTRHQPLALQPADAALSERLDKKAAAGQPLTDADRELQRGAYLARAGDCIACHTAKGGAPFAGGLPINSPIGTIYSTNITSDKIHGIGDWSYEDFARLMRTGVTKAGYTTYPAMPYPSYSRLSDEDVHALYAYFSQAVPPVPQANRDNGIPWPLSMRWPLGIWRKVFAPTAAPYTPPAGTDQQLARGAYLVEGLGHCGSCHTPRSVTMQEKALSDDDGKLFLSGGQVIDGWAVPSLRNEHGGGLAGWSQAELVEFLRTGRNRHAASFGAMNDVIEHSMQYMSEADLNAMAKYLLGLPGGNGAAAYKYEDASAVAAYEGRPQGAGATLYLDRCAACHRANGTGYGKAFPPLAGNPVLQGQDGTSAIHIILSGGVQPSTHAATAGLTMAPYANILDDQQVADVASYVQTAWGNRGGKVSAADVAKIRKDVRPVEARKN</sequence>
<protein>
    <submittedName>
        <fullName evidence="13">Alcohol dehydrogenase</fullName>
    </submittedName>
</protein>
<dbReference type="Gene3D" id="1.10.760.10">
    <property type="entry name" value="Cytochrome c-like domain"/>
    <property type="match status" value="3"/>
</dbReference>
<comment type="cofactor">
    <cofactor evidence="9">
        <name>heme c</name>
        <dbReference type="ChEBI" id="CHEBI:61717"/>
    </cofactor>
    <text evidence="9">Binds 3 heme c groups covalently per subunit.</text>
</comment>
<dbReference type="Pfam" id="PF00034">
    <property type="entry name" value="Cytochrom_C"/>
    <property type="match status" value="2"/>
</dbReference>
<dbReference type="GO" id="GO:0005886">
    <property type="term" value="C:plasma membrane"/>
    <property type="evidence" value="ECO:0007669"/>
    <property type="project" value="UniProtKB-SubCell"/>
</dbReference>
<evidence type="ECO:0000256" key="5">
    <source>
        <dbReference type="ARBA" id="ARBA00022729"/>
    </source>
</evidence>
<dbReference type="InterPro" id="IPR014353">
    <property type="entry name" value="Membr-bd_ADH_cyt_c"/>
</dbReference>
<comment type="caution">
    <text evidence="13">The sequence shown here is derived from an EMBL/GenBank/DDBJ whole genome shotgun (WGS) entry which is preliminary data.</text>
</comment>
<dbReference type="GO" id="GO:0005506">
    <property type="term" value="F:iron ion binding"/>
    <property type="evidence" value="ECO:0007669"/>
    <property type="project" value="InterPro"/>
</dbReference>
<evidence type="ECO:0000259" key="12">
    <source>
        <dbReference type="PROSITE" id="PS51007"/>
    </source>
</evidence>
<keyword evidence="7 10" id="KW-0408">Iron</keyword>
<evidence type="ECO:0000256" key="2">
    <source>
        <dbReference type="ARBA" id="ARBA00022475"/>
    </source>
</evidence>
<dbReference type="PROSITE" id="PS51257">
    <property type="entry name" value="PROKAR_LIPOPROTEIN"/>
    <property type="match status" value="1"/>
</dbReference>
<evidence type="ECO:0000256" key="11">
    <source>
        <dbReference type="SAM" id="SignalP"/>
    </source>
</evidence>
<dbReference type="PROSITE" id="PS51007">
    <property type="entry name" value="CYTC"/>
    <property type="match status" value="3"/>
</dbReference>
<evidence type="ECO:0000256" key="4">
    <source>
        <dbReference type="ARBA" id="ARBA00022723"/>
    </source>
</evidence>
<evidence type="ECO:0000256" key="9">
    <source>
        <dbReference type="PIRSR" id="PIRSR000018-50"/>
    </source>
</evidence>
<gene>
    <name evidence="13" type="ORF">CEJ42_16125</name>
</gene>
<feature type="domain" description="Cytochrome c" evidence="12">
    <location>
        <begin position="232"/>
        <end position="347"/>
    </location>
</feature>
<feature type="chain" id="PRO_5013009852" evidence="11">
    <location>
        <begin position="29"/>
        <end position="486"/>
    </location>
</feature>
<dbReference type="GO" id="GO:0016614">
    <property type="term" value="F:oxidoreductase activity, acting on CH-OH group of donors"/>
    <property type="evidence" value="ECO:0007669"/>
    <property type="project" value="InterPro"/>
</dbReference>
<dbReference type="Proteomes" id="UP000197596">
    <property type="component" value="Unassembled WGS sequence"/>
</dbReference>
<feature type="signal peptide" evidence="11">
    <location>
        <begin position="1"/>
        <end position="28"/>
    </location>
</feature>
<evidence type="ECO:0000256" key="3">
    <source>
        <dbReference type="ARBA" id="ARBA00022617"/>
    </source>
</evidence>
<dbReference type="GO" id="GO:0020037">
    <property type="term" value="F:heme binding"/>
    <property type="evidence" value="ECO:0007669"/>
    <property type="project" value="InterPro"/>
</dbReference>
<evidence type="ECO:0000313" key="14">
    <source>
        <dbReference type="Proteomes" id="UP000197596"/>
    </source>
</evidence>
<feature type="binding site" description="covalent" evidence="9">
    <location>
        <position position="385"/>
    </location>
    <ligand>
        <name>heme c</name>
        <dbReference type="ChEBI" id="CHEBI:61717"/>
        <label>3</label>
    </ligand>
</feature>
<reference evidence="13 14" key="1">
    <citation type="submission" date="2017-06" db="EMBL/GenBank/DDBJ databases">
        <title>Herbaspirillum phytohormonus sp. nov., isolated from the root nodule of Robinia pseudoacacia in lead-zinc mine.</title>
        <authorList>
            <person name="Fan M."/>
            <person name="Lin Y."/>
        </authorList>
    </citation>
    <scope>NUCLEOTIDE SEQUENCE [LARGE SCALE GENOMIC DNA]</scope>
    <source>
        <strain evidence="13 14">HZ10</strain>
    </source>
</reference>
<dbReference type="AlphaFoldDB" id="A0A246WPA7"/>
<dbReference type="SUPFAM" id="SSF46626">
    <property type="entry name" value="Cytochrome c"/>
    <property type="match status" value="3"/>
</dbReference>
<keyword evidence="5 11" id="KW-0732">Signal</keyword>
<dbReference type="RefSeq" id="WP_088751774.1">
    <property type="nucleotide sequence ID" value="NZ_NJGU01000008.1"/>
</dbReference>
<evidence type="ECO:0000256" key="7">
    <source>
        <dbReference type="ARBA" id="ARBA00023004"/>
    </source>
</evidence>
<feature type="binding site" description="covalent" evidence="9">
    <location>
        <position position="99"/>
    </location>
    <ligand>
        <name>heme c</name>
        <dbReference type="ChEBI" id="CHEBI:61717"/>
        <label>1</label>
    </ligand>
</feature>
<feature type="binding site" description="covalent" evidence="9">
    <location>
        <position position="247"/>
    </location>
    <ligand>
        <name>heme c</name>
        <dbReference type="ChEBI" id="CHEBI:61717"/>
        <label>2</label>
    </ligand>
</feature>
<dbReference type="InterPro" id="IPR051459">
    <property type="entry name" value="Cytochrome_c-type_DH"/>
</dbReference>
<evidence type="ECO:0000256" key="10">
    <source>
        <dbReference type="PIRSR" id="PIRSR000018-51"/>
    </source>
</evidence>
<dbReference type="PIRSF" id="PIRSF000018">
    <property type="entry name" value="Mb_ADH_cyt_c"/>
    <property type="match status" value="1"/>
</dbReference>
<evidence type="ECO:0000256" key="1">
    <source>
        <dbReference type="ARBA" id="ARBA00004236"/>
    </source>
</evidence>
<keyword evidence="3 9" id="KW-0349">Heme</keyword>
<name>A0A246WPA7_9BURK</name>
<feature type="binding site" description="covalent" evidence="9">
    <location>
        <position position="102"/>
    </location>
    <ligand>
        <name>heme c</name>
        <dbReference type="ChEBI" id="CHEBI:61717"/>
        <label>1</label>
    </ligand>
</feature>
<feature type="binding site" description="axial binding residue" evidence="10">
    <location>
        <position position="386"/>
    </location>
    <ligand>
        <name>heme c</name>
        <dbReference type="ChEBI" id="CHEBI:61717"/>
        <label>3</label>
    </ligand>
    <ligandPart>
        <name>Fe</name>
        <dbReference type="ChEBI" id="CHEBI:18248"/>
    </ligandPart>
</feature>
<keyword evidence="8" id="KW-0472">Membrane</keyword>
<feature type="binding site" description="axial binding residue" evidence="10">
    <location>
        <position position="251"/>
    </location>
    <ligand>
        <name>heme c</name>
        <dbReference type="ChEBI" id="CHEBI:61717"/>
        <label>2</label>
    </ligand>
    <ligandPart>
        <name>Fe</name>
        <dbReference type="ChEBI" id="CHEBI:18248"/>
    </ligandPart>
</feature>
<dbReference type="InterPro" id="IPR009056">
    <property type="entry name" value="Cyt_c-like_dom"/>
</dbReference>
<evidence type="ECO:0000313" key="13">
    <source>
        <dbReference type="EMBL" id="OWY28147.1"/>
    </source>
</evidence>
<accession>A0A246WPA7</accession>
<feature type="binding site" description="covalent" evidence="9">
    <location>
        <position position="382"/>
    </location>
    <ligand>
        <name>heme c</name>
        <dbReference type="ChEBI" id="CHEBI:61717"/>
        <label>3</label>
    </ligand>
</feature>
<proteinExistence type="predicted"/>
<evidence type="ECO:0000256" key="8">
    <source>
        <dbReference type="ARBA" id="ARBA00023136"/>
    </source>
</evidence>
<organism evidence="13 14">
    <name type="scientific">Herbaspirillum robiniae</name>
    <dbReference type="NCBI Taxonomy" id="2014887"/>
    <lineage>
        <taxon>Bacteria</taxon>
        <taxon>Pseudomonadati</taxon>
        <taxon>Pseudomonadota</taxon>
        <taxon>Betaproteobacteria</taxon>
        <taxon>Burkholderiales</taxon>
        <taxon>Oxalobacteraceae</taxon>
        <taxon>Herbaspirillum</taxon>
    </lineage>
</organism>
<keyword evidence="6" id="KW-0677">Repeat</keyword>
<feature type="domain" description="Cytochrome c" evidence="12">
    <location>
        <begin position="85"/>
        <end position="188"/>
    </location>
</feature>
<dbReference type="InterPro" id="IPR036909">
    <property type="entry name" value="Cyt_c-like_dom_sf"/>
</dbReference>
<dbReference type="PANTHER" id="PTHR35008">
    <property type="entry name" value="BLL4482 PROTEIN-RELATED"/>
    <property type="match status" value="1"/>
</dbReference>
<dbReference type="EMBL" id="NJGU01000008">
    <property type="protein sequence ID" value="OWY28147.1"/>
    <property type="molecule type" value="Genomic_DNA"/>
</dbReference>
<feature type="domain" description="Cytochrome c" evidence="12">
    <location>
        <begin position="369"/>
        <end position="459"/>
    </location>
</feature>
<feature type="binding site" description="covalent" evidence="9">
    <location>
        <position position="250"/>
    </location>
    <ligand>
        <name>heme c</name>
        <dbReference type="ChEBI" id="CHEBI:61717"/>
        <label>2</label>
    </ligand>
</feature>
<keyword evidence="2" id="KW-1003">Cell membrane</keyword>
<keyword evidence="4 10" id="KW-0479">Metal-binding</keyword>
<dbReference type="PANTHER" id="PTHR35008:SF8">
    <property type="entry name" value="ALCOHOL DEHYDROGENASE CYTOCHROME C SUBUNIT"/>
    <property type="match status" value="1"/>
</dbReference>
<evidence type="ECO:0000256" key="6">
    <source>
        <dbReference type="ARBA" id="ARBA00022737"/>
    </source>
</evidence>
<dbReference type="GO" id="GO:0009055">
    <property type="term" value="F:electron transfer activity"/>
    <property type="evidence" value="ECO:0007669"/>
    <property type="project" value="InterPro"/>
</dbReference>
<comment type="subcellular location">
    <subcellularLocation>
        <location evidence="1">Cell membrane</location>
    </subcellularLocation>
</comment>
<feature type="binding site" description="axial binding residue" evidence="10">
    <location>
        <position position="103"/>
    </location>
    <ligand>
        <name>heme c</name>
        <dbReference type="ChEBI" id="CHEBI:61717"/>
        <label>1</label>
    </ligand>
    <ligandPart>
        <name>Fe</name>
        <dbReference type="ChEBI" id="CHEBI:18248"/>
    </ligandPart>
</feature>